<gene>
    <name evidence="1" type="primary">SSCI52700.1</name>
</gene>
<dbReference type="AlphaFoldDB" id="A0A0F7RZT9"/>
<reference evidence="2" key="1">
    <citation type="submission" date="2014-06" db="EMBL/GenBank/DDBJ databases">
        <authorList>
            <person name="Berkman P.J."/>
        </authorList>
    </citation>
    <scope>NUCLEOTIDE SEQUENCE [LARGE SCALE GENOMIC DNA]</scope>
</reference>
<protein>
    <submittedName>
        <fullName evidence="1">Uncharacterized protein</fullName>
    </submittedName>
</protein>
<dbReference type="Proteomes" id="UP000242770">
    <property type="component" value="Unassembled WGS sequence"/>
</dbReference>
<organism evidence="1 2">
    <name type="scientific">Sporisorium scitamineum</name>
    <dbReference type="NCBI Taxonomy" id="49012"/>
    <lineage>
        <taxon>Eukaryota</taxon>
        <taxon>Fungi</taxon>
        <taxon>Dikarya</taxon>
        <taxon>Basidiomycota</taxon>
        <taxon>Ustilaginomycotina</taxon>
        <taxon>Ustilaginomycetes</taxon>
        <taxon>Ustilaginales</taxon>
        <taxon>Ustilaginaceae</taxon>
        <taxon>Sporisorium</taxon>
    </lineage>
</organism>
<name>A0A0F7RZT9_9BASI</name>
<sequence>MHKALVAALPAWLASHDLQKIGSILPFKLSTGDMTPSIPTQRVFA</sequence>
<dbReference type="EMBL" id="CCFA01003141">
    <property type="protein sequence ID" value="CDS00848.1"/>
    <property type="molecule type" value="Genomic_DNA"/>
</dbReference>
<accession>A0A0F7RZT9</accession>
<evidence type="ECO:0000313" key="2">
    <source>
        <dbReference type="Proteomes" id="UP000242770"/>
    </source>
</evidence>
<keyword evidence="2" id="KW-1185">Reference proteome</keyword>
<proteinExistence type="predicted"/>
<evidence type="ECO:0000313" key="1">
    <source>
        <dbReference type="EMBL" id="CDS00848.1"/>
    </source>
</evidence>